<dbReference type="EMBL" id="CAJEWN010000053">
    <property type="protein sequence ID" value="CAD2153426.1"/>
    <property type="molecule type" value="Genomic_DNA"/>
</dbReference>
<evidence type="ECO:0000256" key="5">
    <source>
        <dbReference type="ARBA" id="ARBA00023040"/>
    </source>
</evidence>
<dbReference type="Gene3D" id="1.20.1070.10">
    <property type="entry name" value="Rhodopsin 7-helix transmembrane proteins"/>
    <property type="match status" value="1"/>
</dbReference>
<dbReference type="PROSITE" id="PS50262">
    <property type="entry name" value="G_PROTEIN_RECEP_F1_2"/>
    <property type="match status" value="1"/>
</dbReference>
<proteinExistence type="inferred from homology"/>
<dbReference type="InterPro" id="IPR000276">
    <property type="entry name" value="GPCR_Rhodpsn"/>
</dbReference>
<feature type="transmembrane region" description="Helical" evidence="10">
    <location>
        <begin position="52"/>
        <end position="77"/>
    </location>
</feature>
<sequence>MIENLWGRILLIIYFVPVFTVGMVGNLWVILSVLRILHKTRSPVNYTFRHMAMYILSLSIADIAVLCMVPMLLSYFLDGHWRFGLIGCKIFFTVENINKLLSVAILTIMSFERFLAVSRPFYWLCCRIRRKRVSNALGVVLVLLFFSVLLCSPMIYYADLKPLELLYDDGSVESSTQTLCGSDLPDHVMSLFICYMFVLGFVLPLLFISLCYFFLIQHLRKTRSSFQECWPRGQGMFVTACTTKVVRSVLRVVGFHMICWGPFWLFVLIPIIEYFQLISRVPTALDNDFFRSLRMISSFLPYLNSAGNWVFYAAMNRELRDAVTVLGNCSRISTNFGSNQRQQKNGSISTMTSLILRPFIFRAINWKTRRMTTTTIAQSRYEDNNNNKKINRGEFNSGLSTTNDEMAMRDELL</sequence>
<dbReference type="InterPro" id="IPR017452">
    <property type="entry name" value="GPCR_Rhodpsn_7TM"/>
</dbReference>
<gene>
    <name evidence="12" type="ORF">MENT_LOCUS11123</name>
</gene>
<evidence type="ECO:0000259" key="11">
    <source>
        <dbReference type="PROSITE" id="PS50262"/>
    </source>
</evidence>
<evidence type="ECO:0000256" key="8">
    <source>
        <dbReference type="ARBA" id="ARBA00023224"/>
    </source>
</evidence>
<comment type="subcellular location">
    <subcellularLocation>
        <location evidence="1">Cell membrane</location>
        <topology evidence="1">Multi-pass membrane protein</topology>
    </subcellularLocation>
</comment>
<keyword evidence="8 9" id="KW-0807">Transducer</keyword>
<dbReference type="GO" id="GO:0043005">
    <property type="term" value="C:neuron projection"/>
    <property type="evidence" value="ECO:0007669"/>
    <property type="project" value="TreeGrafter"/>
</dbReference>
<feature type="transmembrane region" description="Helical" evidence="10">
    <location>
        <begin position="292"/>
        <end position="312"/>
    </location>
</feature>
<dbReference type="OrthoDB" id="6076970at2759"/>
<dbReference type="PROSITE" id="PS00237">
    <property type="entry name" value="G_PROTEIN_RECEP_F1_1"/>
    <property type="match status" value="1"/>
</dbReference>
<dbReference type="PANTHER" id="PTHR24229:SF40">
    <property type="entry name" value="ALLATOSTATIN C RECEPTOR 1-RELATED"/>
    <property type="match status" value="1"/>
</dbReference>
<evidence type="ECO:0000256" key="9">
    <source>
        <dbReference type="RuleBase" id="RU000688"/>
    </source>
</evidence>
<dbReference type="SUPFAM" id="SSF81321">
    <property type="entry name" value="Family A G protein-coupled receptor-like"/>
    <property type="match status" value="1"/>
</dbReference>
<evidence type="ECO:0000313" key="13">
    <source>
        <dbReference type="Proteomes" id="UP000580250"/>
    </source>
</evidence>
<evidence type="ECO:0000256" key="6">
    <source>
        <dbReference type="ARBA" id="ARBA00023136"/>
    </source>
</evidence>
<evidence type="ECO:0000256" key="7">
    <source>
        <dbReference type="ARBA" id="ARBA00023170"/>
    </source>
</evidence>
<dbReference type="GO" id="GO:0042277">
    <property type="term" value="F:peptide binding"/>
    <property type="evidence" value="ECO:0007669"/>
    <property type="project" value="TreeGrafter"/>
</dbReference>
<dbReference type="PRINTS" id="PR00237">
    <property type="entry name" value="GPCRRHODOPSN"/>
</dbReference>
<accession>A0A6V7UCG6</accession>
<organism evidence="12 13">
    <name type="scientific">Meloidogyne enterolobii</name>
    <name type="common">Root-knot nematode worm</name>
    <name type="synonym">Meloidogyne mayaguensis</name>
    <dbReference type="NCBI Taxonomy" id="390850"/>
    <lineage>
        <taxon>Eukaryota</taxon>
        <taxon>Metazoa</taxon>
        <taxon>Ecdysozoa</taxon>
        <taxon>Nematoda</taxon>
        <taxon>Chromadorea</taxon>
        <taxon>Rhabditida</taxon>
        <taxon>Tylenchina</taxon>
        <taxon>Tylenchomorpha</taxon>
        <taxon>Tylenchoidea</taxon>
        <taxon>Meloidogynidae</taxon>
        <taxon>Meloidogyninae</taxon>
        <taxon>Meloidogyne</taxon>
    </lineage>
</organism>
<reference evidence="12 13" key="1">
    <citation type="submission" date="2020-08" db="EMBL/GenBank/DDBJ databases">
        <authorList>
            <person name="Koutsovoulos G."/>
            <person name="Danchin GJ E."/>
        </authorList>
    </citation>
    <scope>NUCLEOTIDE SEQUENCE [LARGE SCALE GENOMIC DNA]</scope>
</reference>
<evidence type="ECO:0000256" key="4">
    <source>
        <dbReference type="ARBA" id="ARBA00022989"/>
    </source>
</evidence>
<name>A0A6V7UCG6_MELEN</name>
<evidence type="ECO:0000256" key="1">
    <source>
        <dbReference type="ARBA" id="ARBA00004651"/>
    </source>
</evidence>
<comment type="similarity">
    <text evidence="9">Belongs to the G-protein coupled receptor 1 family.</text>
</comment>
<dbReference type="AlphaFoldDB" id="A0A6V7UCG6"/>
<evidence type="ECO:0000256" key="2">
    <source>
        <dbReference type="ARBA" id="ARBA00022475"/>
    </source>
</evidence>
<dbReference type="GO" id="GO:0004930">
    <property type="term" value="F:G protein-coupled receptor activity"/>
    <property type="evidence" value="ECO:0007669"/>
    <property type="project" value="UniProtKB-KW"/>
</dbReference>
<evidence type="ECO:0000256" key="3">
    <source>
        <dbReference type="ARBA" id="ARBA00022692"/>
    </source>
</evidence>
<evidence type="ECO:0000313" key="12">
    <source>
        <dbReference type="EMBL" id="CAD2153426.1"/>
    </source>
</evidence>
<keyword evidence="4 10" id="KW-1133">Transmembrane helix</keyword>
<feature type="transmembrane region" description="Helical" evidence="10">
    <location>
        <begin position="97"/>
        <end position="115"/>
    </location>
</feature>
<evidence type="ECO:0000256" key="10">
    <source>
        <dbReference type="SAM" id="Phobius"/>
    </source>
</evidence>
<dbReference type="InterPro" id="IPR018247">
    <property type="entry name" value="EF_Hand_1_Ca_BS"/>
</dbReference>
<dbReference type="Pfam" id="PF00001">
    <property type="entry name" value="7tm_1"/>
    <property type="match status" value="1"/>
</dbReference>
<feature type="transmembrane region" description="Helical" evidence="10">
    <location>
        <begin position="136"/>
        <end position="158"/>
    </location>
</feature>
<protein>
    <recommendedName>
        <fullName evidence="11">G-protein coupled receptors family 1 profile domain-containing protein</fullName>
    </recommendedName>
</protein>
<feature type="transmembrane region" description="Helical" evidence="10">
    <location>
        <begin position="252"/>
        <end position="272"/>
    </location>
</feature>
<feature type="transmembrane region" description="Helical" evidence="10">
    <location>
        <begin position="6"/>
        <end position="31"/>
    </location>
</feature>
<keyword evidence="6 10" id="KW-0472">Membrane</keyword>
<keyword evidence="5 9" id="KW-0297">G-protein coupled receptor</keyword>
<dbReference type="PROSITE" id="PS00018">
    <property type="entry name" value="EF_HAND_1"/>
    <property type="match status" value="1"/>
</dbReference>
<comment type="caution">
    <text evidence="12">The sequence shown here is derived from an EMBL/GenBank/DDBJ whole genome shotgun (WGS) entry which is preliminary data.</text>
</comment>
<dbReference type="PANTHER" id="PTHR24229">
    <property type="entry name" value="NEUROPEPTIDES RECEPTOR"/>
    <property type="match status" value="1"/>
</dbReference>
<feature type="transmembrane region" description="Helical" evidence="10">
    <location>
        <begin position="188"/>
        <end position="215"/>
    </location>
</feature>
<dbReference type="Proteomes" id="UP000580250">
    <property type="component" value="Unassembled WGS sequence"/>
</dbReference>
<dbReference type="GO" id="GO:0005886">
    <property type="term" value="C:plasma membrane"/>
    <property type="evidence" value="ECO:0007669"/>
    <property type="project" value="UniProtKB-SubCell"/>
</dbReference>
<keyword evidence="3 9" id="KW-0812">Transmembrane</keyword>
<keyword evidence="2" id="KW-1003">Cell membrane</keyword>
<keyword evidence="7 9" id="KW-0675">Receptor</keyword>
<feature type="domain" description="G-protein coupled receptors family 1 profile" evidence="11">
    <location>
        <begin position="25"/>
        <end position="312"/>
    </location>
</feature>